<comment type="similarity">
    <text evidence="2">Belongs to the BUD31 (G10) family.</text>
</comment>
<proteinExistence type="inferred from homology"/>
<reference evidence="4" key="1">
    <citation type="submission" date="2020-06" db="EMBL/GenBank/DDBJ databases">
        <authorList>
            <person name="Li T."/>
            <person name="Hu X."/>
            <person name="Zhang T."/>
            <person name="Song X."/>
            <person name="Zhang H."/>
            <person name="Dai N."/>
            <person name="Sheng W."/>
            <person name="Hou X."/>
            <person name="Wei L."/>
        </authorList>
    </citation>
    <scope>NUCLEOTIDE SEQUENCE</scope>
    <source>
        <strain evidence="4">G02</strain>
        <tissue evidence="4">Leaf</tissue>
    </source>
</reference>
<accession>A0AAW2L9Z0</accession>
<evidence type="ECO:0000256" key="2">
    <source>
        <dbReference type="ARBA" id="ARBA00005287"/>
    </source>
</evidence>
<dbReference type="PRINTS" id="PR00322">
    <property type="entry name" value="G10"/>
</dbReference>
<dbReference type="Pfam" id="PF01125">
    <property type="entry name" value="BUD31"/>
    <property type="match status" value="1"/>
</dbReference>
<dbReference type="EMBL" id="JACGWJ010000025">
    <property type="protein sequence ID" value="KAL0316125.1"/>
    <property type="molecule type" value="Genomic_DNA"/>
</dbReference>
<reference evidence="4" key="2">
    <citation type="journal article" date="2024" name="Plant">
        <title>Genomic evolution and insights into agronomic trait innovations of Sesamum species.</title>
        <authorList>
            <person name="Miao H."/>
            <person name="Wang L."/>
            <person name="Qu L."/>
            <person name="Liu H."/>
            <person name="Sun Y."/>
            <person name="Le M."/>
            <person name="Wang Q."/>
            <person name="Wei S."/>
            <person name="Zheng Y."/>
            <person name="Lin W."/>
            <person name="Duan Y."/>
            <person name="Cao H."/>
            <person name="Xiong S."/>
            <person name="Wang X."/>
            <person name="Wei L."/>
            <person name="Li C."/>
            <person name="Ma Q."/>
            <person name="Ju M."/>
            <person name="Zhao R."/>
            <person name="Li G."/>
            <person name="Mu C."/>
            <person name="Tian Q."/>
            <person name="Mei H."/>
            <person name="Zhang T."/>
            <person name="Gao T."/>
            <person name="Zhang H."/>
        </authorList>
    </citation>
    <scope>NUCLEOTIDE SEQUENCE</scope>
    <source>
        <strain evidence="4">G02</strain>
    </source>
</reference>
<dbReference type="PANTHER" id="PTHR19411">
    <property type="entry name" value="PROTEIN BUD31-RELATED"/>
    <property type="match status" value="1"/>
</dbReference>
<dbReference type="InterPro" id="IPR001748">
    <property type="entry name" value="BUD31"/>
</dbReference>
<dbReference type="PROSITE" id="PS00998">
    <property type="entry name" value="G10_2"/>
    <property type="match status" value="1"/>
</dbReference>
<evidence type="ECO:0000256" key="1">
    <source>
        <dbReference type="ARBA" id="ARBA00004123"/>
    </source>
</evidence>
<dbReference type="PROSITE" id="PS00997">
    <property type="entry name" value="G10_1"/>
    <property type="match status" value="1"/>
</dbReference>
<evidence type="ECO:0000313" key="4">
    <source>
        <dbReference type="EMBL" id="KAL0316125.1"/>
    </source>
</evidence>
<comment type="caution">
    <text evidence="4">The sequence shown here is derived from an EMBL/GenBank/DDBJ whole genome shotgun (WGS) entry which is preliminary data.</text>
</comment>
<comment type="subcellular location">
    <subcellularLocation>
        <location evidence="1">Nucleus</location>
    </subcellularLocation>
</comment>
<dbReference type="AlphaFoldDB" id="A0AAW2L9Z0"/>
<dbReference type="InterPro" id="IPR018230">
    <property type="entry name" value="BUD31/G10-rel_CS"/>
</dbReference>
<dbReference type="GO" id="GO:0005681">
    <property type="term" value="C:spliceosomal complex"/>
    <property type="evidence" value="ECO:0007669"/>
    <property type="project" value="TreeGrafter"/>
</dbReference>
<protein>
    <submittedName>
        <fullName evidence="4">Uncharacterized protein</fullName>
    </submittedName>
</protein>
<dbReference type="InterPro" id="IPR032675">
    <property type="entry name" value="LRR_dom_sf"/>
</dbReference>
<dbReference type="SUPFAM" id="SSF52047">
    <property type="entry name" value="RNI-like"/>
    <property type="match status" value="1"/>
</dbReference>
<evidence type="ECO:0000256" key="3">
    <source>
        <dbReference type="ARBA" id="ARBA00023242"/>
    </source>
</evidence>
<dbReference type="Gene3D" id="3.80.10.10">
    <property type="entry name" value="Ribonuclease Inhibitor"/>
    <property type="match status" value="1"/>
</dbReference>
<gene>
    <name evidence="4" type="ORF">Sradi_5490700</name>
</gene>
<keyword evidence="3" id="KW-0539">Nucleus</keyword>
<sequence length="612" mass="69744">MASIGHEQHTPDLVTLICSEFNDSDPDEEPDEFAEIVLSTADISSWDLPSVLAHKLLKIEAALFFGVETLLLKSRVWLEEFTSQSTNDSILQLCISYLARNFMWALSFNSYTDVPDKLLSSCIEHPDLTVDRLNGSSLLQHIYEFALIPFFCSYSEKHFADAVLVWLTANTAKSEGWSSNDLCHKIRTGLLPLWFAAGKRRCHFFCKFADKATGAILSLAGHNCTSLTDIFTEGCVSHLRIRLTKYTQVSVPALVHVICRNPDLKSLKIRGCRHLLRQESETKERKLYIPSFTPQDLYSELGKSCKLEEFEVGWGFSFFSLATLKPAITTLRSLVVGLGGSLGHDGLKLLPTICPMLETLILYFQLPMLRKISLDVCDASEGDFDIPSVSIISQPGLASLTINKLHVIRVPLQFSDRHFLSTVKIARCKLQKNTLDLHNSAARRSPVHKETLVLVWNSEKLVRTLKIMPKVKTNRVKYPEGWELIEPTLRELQAKMREAENDPHDGKRKCEALWPIFKIAHQKSRYIFDLYHRRKEISKELYEFCMDQGYADRNLIAKWKKPGYERLCCLRCMQPRDHNFQTTCVCRVPKHLREEKVIECVHCGCRGCASGD</sequence>
<name>A0AAW2L9Z0_SESRA</name>
<dbReference type="GO" id="GO:0000398">
    <property type="term" value="P:mRNA splicing, via spliceosome"/>
    <property type="evidence" value="ECO:0007669"/>
    <property type="project" value="TreeGrafter"/>
</dbReference>
<dbReference type="PANTHER" id="PTHR19411:SF0">
    <property type="entry name" value="PROTEIN BUD31 HOMOLOG"/>
    <property type="match status" value="1"/>
</dbReference>
<organism evidence="4">
    <name type="scientific">Sesamum radiatum</name>
    <name type="common">Black benniseed</name>
    <dbReference type="NCBI Taxonomy" id="300843"/>
    <lineage>
        <taxon>Eukaryota</taxon>
        <taxon>Viridiplantae</taxon>
        <taxon>Streptophyta</taxon>
        <taxon>Embryophyta</taxon>
        <taxon>Tracheophyta</taxon>
        <taxon>Spermatophyta</taxon>
        <taxon>Magnoliopsida</taxon>
        <taxon>eudicotyledons</taxon>
        <taxon>Gunneridae</taxon>
        <taxon>Pentapetalae</taxon>
        <taxon>asterids</taxon>
        <taxon>lamiids</taxon>
        <taxon>Lamiales</taxon>
        <taxon>Pedaliaceae</taxon>
        <taxon>Sesamum</taxon>
    </lineage>
</organism>